<dbReference type="CDD" id="cd02440">
    <property type="entry name" value="AdoMet_MTases"/>
    <property type="match status" value="1"/>
</dbReference>
<dbReference type="RefSeq" id="WP_150720648.1">
    <property type="nucleotide sequence ID" value="NZ_CABPRV010000003.1"/>
</dbReference>
<evidence type="ECO:0000313" key="3">
    <source>
        <dbReference type="EMBL" id="VVD87655.1"/>
    </source>
</evidence>
<dbReference type="GO" id="GO:0032259">
    <property type="term" value="P:methylation"/>
    <property type="evidence" value="ECO:0007669"/>
    <property type="project" value="UniProtKB-KW"/>
</dbReference>
<dbReference type="InterPro" id="IPR029063">
    <property type="entry name" value="SAM-dependent_MTases_sf"/>
</dbReference>
<name>A0ABY6VTQ7_9BURK</name>
<keyword evidence="3" id="KW-0489">Methyltransferase</keyword>
<evidence type="ECO:0000259" key="2">
    <source>
        <dbReference type="Pfam" id="PF08241"/>
    </source>
</evidence>
<dbReference type="GO" id="GO:0008168">
    <property type="term" value="F:methyltransferase activity"/>
    <property type="evidence" value="ECO:0007669"/>
    <property type="project" value="UniProtKB-KW"/>
</dbReference>
<dbReference type="Pfam" id="PF08241">
    <property type="entry name" value="Methyltransf_11"/>
    <property type="match status" value="1"/>
</dbReference>
<comment type="caution">
    <text evidence="3">The sequence shown here is derived from an EMBL/GenBank/DDBJ whole genome shotgun (WGS) entry which is preliminary data.</text>
</comment>
<proteinExistence type="predicted"/>
<reference evidence="3 4" key="1">
    <citation type="submission" date="2019-08" db="EMBL/GenBank/DDBJ databases">
        <authorList>
            <person name="Peeters C."/>
        </authorList>
    </citation>
    <scope>NUCLEOTIDE SEQUENCE [LARGE SCALE GENOMIC DNA]</scope>
    <source>
        <strain evidence="3 4">LMG 20602</strain>
    </source>
</reference>
<dbReference type="Proteomes" id="UP000366065">
    <property type="component" value="Unassembled WGS sequence"/>
</dbReference>
<dbReference type="EMBL" id="CABPRV010000003">
    <property type="protein sequence ID" value="VVD87655.1"/>
    <property type="molecule type" value="Genomic_DNA"/>
</dbReference>
<dbReference type="Gene3D" id="3.40.50.150">
    <property type="entry name" value="Vaccinia Virus protein VP39"/>
    <property type="match status" value="1"/>
</dbReference>
<sequence>MPETNTPFGSNDANDADDADDADDVIEHNRAAWDRQAATQCEWSRPVSAEVIAAARDGQWGVHLTPSALPVGWLPDDVRGLRILCLASAGRQQAPVLSAAGANVTVLDISSAQLAQDDRVARRDGLTLTTRQGDMRDLSMFDDGAFDIIFHPVSNQYVPDIRPVWRECFRVLRPGGRLLSSFFNPVVFVADRNPEDAEQGIIRPRFKVPYSDVRDLPPDALAAKQANGDALVFGHSLSEQIGGQLDAGFLLKGFIEDDQPNPRFVIDRFMATFVATYAVKP</sequence>
<evidence type="ECO:0000313" key="4">
    <source>
        <dbReference type="Proteomes" id="UP000366065"/>
    </source>
</evidence>
<dbReference type="InterPro" id="IPR013216">
    <property type="entry name" value="Methyltransf_11"/>
</dbReference>
<keyword evidence="4" id="KW-1185">Reference proteome</keyword>
<feature type="domain" description="Methyltransferase type 11" evidence="2">
    <location>
        <begin position="90"/>
        <end position="179"/>
    </location>
</feature>
<gene>
    <name evidence="3" type="ORF">PCA20602_01452</name>
</gene>
<feature type="region of interest" description="Disordered" evidence="1">
    <location>
        <begin position="1"/>
        <end position="21"/>
    </location>
</feature>
<organism evidence="3 4">
    <name type="scientific">Pandoraea capi</name>
    <dbReference type="NCBI Taxonomy" id="2508286"/>
    <lineage>
        <taxon>Bacteria</taxon>
        <taxon>Pseudomonadati</taxon>
        <taxon>Pseudomonadota</taxon>
        <taxon>Betaproteobacteria</taxon>
        <taxon>Burkholderiales</taxon>
        <taxon>Burkholderiaceae</taxon>
        <taxon>Pandoraea</taxon>
    </lineage>
</organism>
<dbReference type="SUPFAM" id="SSF53335">
    <property type="entry name" value="S-adenosyl-L-methionine-dependent methyltransferases"/>
    <property type="match status" value="1"/>
</dbReference>
<accession>A0ABY6VTQ7</accession>
<protein>
    <submittedName>
        <fullName evidence="3">Methyltransferase</fullName>
    </submittedName>
</protein>
<evidence type="ECO:0000256" key="1">
    <source>
        <dbReference type="SAM" id="MobiDB-lite"/>
    </source>
</evidence>
<keyword evidence="3" id="KW-0808">Transferase</keyword>